<dbReference type="GO" id="GO:0016301">
    <property type="term" value="F:kinase activity"/>
    <property type="evidence" value="ECO:0007669"/>
    <property type="project" value="UniProtKB-KW"/>
</dbReference>
<dbReference type="HOGENOM" id="CLU_1324368_0_0_4"/>
<organism evidence="2">
    <name type="scientific">Burkholderia orbicola (strain AU 1054)</name>
    <dbReference type="NCBI Taxonomy" id="331271"/>
    <lineage>
        <taxon>Bacteria</taxon>
        <taxon>Pseudomonadati</taxon>
        <taxon>Pseudomonadota</taxon>
        <taxon>Betaproteobacteria</taxon>
        <taxon>Burkholderiales</taxon>
        <taxon>Burkholderiaceae</taxon>
        <taxon>Burkholderia</taxon>
        <taxon>Burkholderia cepacia complex</taxon>
        <taxon>Burkholderia orbicola</taxon>
    </lineage>
</organism>
<dbReference type="Gene3D" id="6.10.340.10">
    <property type="match status" value="1"/>
</dbReference>
<dbReference type="AlphaFoldDB" id="A0A0H2XXG7"/>
<evidence type="ECO:0000256" key="1">
    <source>
        <dbReference type="SAM" id="Phobius"/>
    </source>
</evidence>
<reference evidence="2" key="1">
    <citation type="submission" date="2006-05" db="EMBL/GenBank/DDBJ databases">
        <title>Complete sequence of chromosome 2 of Burkholderia cenocepacia AU 1054.</title>
        <authorList>
            <consortium name="US DOE Joint Genome Institute"/>
            <person name="Copeland A."/>
            <person name="Lucas S."/>
            <person name="Lapidus A."/>
            <person name="Barry K."/>
            <person name="Detter J.C."/>
            <person name="Glavina del Rio T."/>
            <person name="Hammon N."/>
            <person name="Israni S."/>
            <person name="Dalin E."/>
            <person name="Tice H."/>
            <person name="Pitluck S."/>
            <person name="Chain P."/>
            <person name="Malfatti S."/>
            <person name="Shin M."/>
            <person name="Vergez L."/>
            <person name="Schmutz J."/>
            <person name="Larimer F."/>
            <person name="Land M."/>
            <person name="Hauser L."/>
            <person name="Kyrpides N."/>
            <person name="Lykidis A."/>
            <person name="LiPuma J.J."/>
            <person name="Konstantinidis K."/>
            <person name="Tiedje J.M."/>
            <person name="Richardson P."/>
        </authorList>
    </citation>
    <scope>NUCLEOTIDE SEQUENCE [LARGE SCALE GENOMIC DNA]</scope>
    <source>
        <strain evidence="2">AU 1054</strain>
    </source>
</reference>
<evidence type="ECO:0000313" key="2">
    <source>
        <dbReference type="EMBL" id="ABF79356.1"/>
    </source>
</evidence>
<keyword evidence="2" id="KW-0808">Transferase</keyword>
<protein>
    <submittedName>
        <fullName evidence="2">Histidine kinase, HAMP region</fullName>
    </submittedName>
</protein>
<feature type="transmembrane region" description="Helical" evidence="1">
    <location>
        <begin position="15"/>
        <end position="36"/>
    </location>
</feature>
<keyword evidence="2" id="KW-0418">Kinase</keyword>
<keyword evidence="1" id="KW-0812">Transmembrane</keyword>
<name>A0A0H2XXG7_BURO1</name>
<keyword evidence="1" id="KW-1133">Transmembrane helix</keyword>
<accession>A0A0H2XXG7</accession>
<proteinExistence type="predicted"/>
<feature type="transmembrane region" description="Helical" evidence="1">
    <location>
        <begin position="56"/>
        <end position="77"/>
    </location>
</feature>
<sequence precursor="true">MTPPVRPGRQIGQTIGLAAIVVVLLAGTVAFVVHALHAPAALPHDASADAMLRSASTYLVLATALFVCLLAAAFDLFRLLRRMLATLDAMADTAGRIVAGDPSARTVSRDGCPADLARFIDHFNAMTHSMKSTNPSDATATVASSSRVTLTHLAELETRLDAIKALATDDADASSRDALLQHVDALFRCVEDLQVTERQAPAIRTFPR</sequence>
<keyword evidence="1" id="KW-0472">Membrane</keyword>
<dbReference type="EMBL" id="CP000379">
    <property type="protein sequence ID" value="ABF79356.1"/>
    <property type="molecule type" value="Genomic_DNA"/>
</dbReference>
<gene>
    <name evidence="2" type="ordered locus">Bcen_4474</name>
</gene>